<dbReference type="InterPro" id="IPR050491">
    <property type="entry name" value="AmpC-like"/>
</dbReference>
<reference evidence="3" key="1">
    <citation type="submission" date="2021-02" db="EMBL/GenBank/DDBJ databases">
        <title>Thiocyanate and organic carbon inputs drive convergent selection for specific autotrophic Afipia and Thiobacillus strains within complex microbiomes.</title>
        <authorList>
            <person name="Huddy R.J."/>
            <person name="Sachdeva R."/>
            <person name="Kadzinga F."/>
            <person name="Kantor R.S."/>
            <person name="Harrison S.T.L."/>
            <person name="Banfield J.F."/>
        </authorList>
    </citation>
    <scope>NUCLEOTIDE SEQUENCE</scope>
    <source>
        <strain evidence="3">SCN18_10_11_15_R1_P_69_7</strain>
    </source>
</reference>
<dbReference type="Gene3D" id="3.40.710.10">
    <property type="entry name" value="DD-peptidase/beta-lactamase superfamily"/>
    <property type="match status" value="1"/>
</dbReference>
<protein>
    <submittedName>
        <fullName evidence="3">Beta-lactamase family protein</fullName>
    </submittedName>
</protein>
<feature type="signal peptide" evidence="1">
    <location>
        <begin position="1"/>
        <end position="26"/>
    </location>
</feature>
<feature type="domain" description="Beta-lactamase-related" evidence="2">
    <location>
        <begin position="37"/>
        <end position="349"/>
    </location>
</feature>
<dbReference type="Pfam" id="PF00144">
    <property type="entry name" value="Beta-lactamase"/>
    <property type="match status" value="1"/>
</dbReference>
<feature type="non-terminal residue" evidence="3">
    <location>
        <position position="351"/>
    </location>
</feature>
<dbReference type="AlphaFoldDB" id="A0A9D8KV78"/>
<dbReference type="PROSITE" id="PS51257">
    <property type="entry name" value="PROKAR_LIPOPROTEIN"/>
    <property type="match status" value="1"/>
</dbReference>
<gene>
    <name evidence="3" type="ORF">J0H45_05090</name>
</gene>
<comment type="caution">
    <text evidence="3">The sequence shown here is derived from an EMBL/GenBank/DDBJ whole genome shotgun (WGS) entry which is preliminary data.</text>
</comment>
<keyword evidence="1" id="KW-0732">Signal</keyword>
<accession>A0A9D8KV78</accession>
<dbReference type="SUPFAM" id="SSF56601">
    <property type="entry name" value="beta-lactamase/transpeptidase-like"/>
    <property type="match status" value="1"/>
</dbReference>
<dbReference type="EMBL" id="JAFKMG010000450">
    <property type="protein sequence ID" value="MBN8798720.1"/>
    <property type="molecule type" value="Genomic_DNA"/>
</dbReference>
<evidence type="ECO:0000313" key="3">
    <source>
        <dbReference type="EMBL" id="MBN8798720.1"/>
    </source>
</evidence>
<proteinExistence type="predicted"/>
<dbReference type="PANTHER" id="PTHR46825">
    <property type="entry name" value="D-ALANYL-D-ALANINE-CARBOXYPEPTIDASE/ENDOPEPTIDASE AMPH"/>
    <property type="match status" value="1"/>
</dbReference>
<evidence type="ECO:0000259" key="2">
    <source>
        <dbReference type="Pfam" id="PF00144"/>
    </source>
</evidence>
<sequence>MLSARHLVSLLPAVLLGTLSCFPAKADTLAEADAQARQFMHATMQERGIPGMQVAVIRDGQVLLSESIGLANVENGQPVTATTLFPINSATKAFTGVAMMQLVQAGRVDLEAPVSRYLPDLPQAWRQVRVRQLLAHTSGLPDIVDAQGLVGGGSEAEAWRVVERLPMQAKVGERFIYNQTNYGLLARIIERQAAMPYENYVAERQFAPTGMRRSTFGDSYDLVAGAATMYSLFPRRTDAADAPARLSHWFYDMPPGLWAGGGMQTTANELAQWLVALMQGQLVDAHNLERMWTPERLSDGTPGDWAAGWPVSGGAPHREVNSMGGARAALRIYPDEGLAVVVLTNLVGANP</sequence>
<name>A0A9D8KV78_9GAMM</name>
<dbReference type="Proteomes" id="UP000664815">
    <property type="component" value="Unassembled WGS sequence"/>
</dbReference>
<evidence type="ECO:0000256" key="1">
    <source>
        <dbReference type="SAM" id="SignalP"/>
    </source>
</evidence>
<feature type="chain" id="PRO_5039505474" evidence="1">
    <location>
        <begin position="27"/>
        <end position="351"/>
    </location>
</feature>
<evidence type="ECO:0000313" key="4">
    <source>
        <dbReference type="Proteomes" id="UP000664815"/>
    </source>
</evidence>
<organism evidence="3 4">
    <name type="scientific">Stenotrophomonas nitritireducens</name>
    <dbReference type="NCBI Taxonomy" id="83617"/>
    <lineage>
        <taxon>Bacteria</taxon>
        <taxon>Pseudomonadati</taxon>
        <taxon>Pseudomonadota</taxon>
        <taxon>Gammaproteobacteria</taxon>
        <taxon>Lysobacterales</taxon>
        <taxon>Lysobacteraceae</taxon>
        <taxon>Stenotrophomonas</taxon>
    </lineage>
</organism>
<dbReference type="PANTHER" id="PTHR46825:SF9">
    <property type="entry name" value="BETA-LACTAMASE-RELATED DOMAIN-CONTAINING PROTEIN"/>
    <property type="match status" value="1"/>
</dbReference>
<dbReference type="InterPro" id="IPR001466">
    <property type="entry name" value="Beta-lactam-related"/>
</dbReference>
<dbReference type="InterPro" id="IPR012338">
    <property type="entry name" value="Beta-lactam/transpept-like"/>
</dbReference>